<reference evidence="15" key="1">
    <citation type="submission" date="2020-10" db="EMBL/GenBank/DDBJ databases">
        <authorList>
            <person name="Gilroy R."/>
        </authorList>
    </citation>
    <scope>NUCLEOTIDE SEQUENCE</scope>
    <source>
        <strain evidence="15">6919</strain>
    </source>
</reference>
<dbReference type="Pfam" id="PF21760">
    <property type="entry name" value="SecD_1st"/>
    <property type="match status" value="1"/>
</dbReference>
<organism evidence="15 16">
    <name type="scientific">Candidatus Limisoma faecipullorum</name>
    <dbReference type="NCBI Taxonomy" id="2840854"/>
    <lineage>
        <taxon>Bacteria</taxon>
        <taxon>Pseudomonadati</taxon>
        <taxon>Bacteroidota</taxon>
        <taxon>Bacteroidia</taxon>
        <taxon>Bacteroidales</taxon>
        <taxon>Candidatus Limisoma</taxon>
    </lineage>
</organism>
<comment type="similarity">
    <text evidence="9">Belongs to the SecD/SecF family. SecD subfamily.</text>
</comment>
<feature type="transmembrane region" description="Helical" evidence="9">
    <location>
        <begin position="672"/>
        <end position="690"/>
    </location>
</feature>
<dbReference type="InterPro" id="IPR055344">
    <property type="entry name" value="SecD_SecF_C_bact"/>
</dbReference>
<evidence type="ECO:0000313" key="15">
    <source>
        <dbReference type="EMBL" id="MBO8475872.1"/>
    </source>
</evidence>
<evidence type="ECO:0000256" key="10">
    <source>
        <dbReference type="HAMAP-Rule" id="MF_01464"/>
    </source>
</evidence>
<feature type="transmembrane region" description="Helical" evidence="9">
    <location>
        <begin position="837"/>
        <end position="862"/>
    </location>
</feature>
<dbReference type="InterPro" id="IPR048634">
    <property type="entry name" value="SecD_SecF_C"/>
</dbReference>
<keyword evidence="4 9" id="KW-0812">Transmembrane</keyword>
<feature type="transmembrane region" description="Helical" evidence="9">
    <location>
        <begin position="581"/>
        <end position="605"/>
    </location>
</feature>
<evidence type="ECO:0000256" key="3">
    <source>
        <dbReference type="ARBA" id="ARBA00022475"/>
    </source>
</evidence>
<comment type="caution">
    <text evidence="9">Lacks conserved residue(s) required for the propagation of feature annotation.</text>
</comment>
<protein>
    <recommendedName>
        <fullName evidence="9 10">Multifunctional fusion protein</fullName>
    </recommendedName>
    <domain>
        <recommendedName>
            <fullName evidence="9">Protein translocase subunit SecD</fullName>
        </recommendedName>
    </domain>
    <domain>
        <recommendedName>
            <fullName evidence="10">Protein-export membrane protein SecF</fullName>
        </recommendedName>
    </domain>
</protein>
<dbReference type="Gene3D" id="3.30.70.3220">
    <property type="match status" value="1"/>
</dbReference>
<evidence type="ECO:0000256" key="9">
    <source>
        <dbReference type="HAMAP-Rule" id="MF_01463"/>
    </source>
</evidence>
<feature type="transmembrane region" description="Helical" evidence="9">
    <location>
        <begin position="489"/>
        <end position="510"/>
    </location>
</feature>
<dbReference type="GO" id="GO:0005886">
    <property type="term" value="C:plasma membrane"/>
    <property type="evidence" value="ECO:0007669"/>
    <property type="project" value="UniProtKB-SubCell"/>
</dbReference>
<dbReference type="InterPro" id="IPR022646">
    <property type="entry name" value="SecD/SecF_CS"/>
</dbReference>
<feature type="domain" description="SecDF P1 head subdomain" evidence="14">
    <location>
        <begin position="370"/>
        <end position="466"/>
    </location>
</feature>
<dbReference type="NCBIfam" id="TIGR01129">
    <property type="entry name" value="secD"/>
    <property type="match status" value="1"/>
</dbReference>
<keyword evidence="2 9" id="KW-0813">Transport</keyword>
<evidence type="ECO:0000256" key="2">
    <source>
        <dbReference type="ARBA" id="ARBA00022448"/>
    </source>
</evidence>
<feature type="domain" description="Protein export membrane protein SecD/SecF C-terminal" evidence="11">
    <location>
        <begin position="786"/>
        <end position="970"/>
    </location>
</feature>
<dbReference type="GO" id="GO:0015450">
    <property type="term" value="F:protein-transporting ATPase activity"/>
    <property type="evidence" value="ECO:0007669"/>
    <property type="project" value="InterPro"/>
</dbReference>
<feature type="transmembrane region" description="Helical" evidence="9">
    <location>
        <begin position="918"/>
        <end position="936"/>
    </location>
</feature>
<comment type="subcellular location">
    <subcellularLocation>
        <location evidence="1 9">Cell membrane</location>
        <topology evidence="1 9">Multi-pass membrane protein</topology>
    </subcellularLocation>
</comment>
<dbReference type="NCBIfam" id="TIGR00916">
    <property type="entry name" value="2A0604s01"/>
    <property type="match status" value="1"/>
</dbReference>
<dbReference type="Pfam" id="PF02355">
    <property type="entry name" value="SecD_SecF_C"/>
    <property type="match status" value="1"/>
</dbReference>
<dbReference type="InterPro" id="IPR054384">
    <property type="entry name" value="SecDF_P1_head"/>
</dbReference>
<dbReference type="InterPro" id="IPR022813">
    <property type="entry name" value="SecD/SecF_arch_bac"/>
</dbReference>
<feature type="domain" description="Protein translocase subunit SecDF P1" evidence="13">
    <location>
        <begin position="178"/>
        <end position="235"/>
    </location>
</feature>
<evidence type="ECO:0000313" key="16">
    <source>
        <dbReference type="Proteomes" id="UP000823598"/>
    </source>
</evidence>
<comment type="function">
    <text evidence="9">Part of the Sec protein translocase complex. Interacts with the SecYEG preprotein conducting channel. SecDF uses the proton motive force (PMF) to complete protein translocation after the ATP-dependent function of SecA.</text>
</comment>
<accession>A0A9D9IP55</accession>
<dbReference type="EMBL" id="JADIMC010000033">
    <property type="protein sequence ID" value="MBO8475872.1"/>
    <property type="molecule type" value="Genomic_DNA"/>
</dbReference>
<evidence type="ECO:0000259" key="11">
    <source>
        <dbReference type="Pfam" id="PF02355"/>
    </source>
</evidence>
<dbReference type="Pfam" id="PF07549">
    <property type="entry name" value="Sec_GG"/>
    <property type="match status" value="2"/>
</dbReference>
<evidence type="ECO:0000259" key="13">
    <source>
        <dbReference type="Pfam" id="PF21760"/>
    </source>
</evidence>
<dbReference type="PANTHER" id="PTHR30081">
    <property type="entry name" value="PROTEIN-EXPORT MEMBRANE PROTEIN SEC"/>
    <property type="match status" value="1"/>
</dbReference>
<comment type="caution">
    <text evidence="15">The sequence shown here is derived from an EMBL/GenBank/DDBJ whole genome shotgun (WGS) entry which is preliminary data.</text>
</comment>
<dbReference type="FunFam" id="1.20.1640.10:FF:000004">
    <property type="entry name" value="Protein translocase subunit SecD"/>
    <property type="match status" value="1"/>
</dbReference>
<keyword evidence="6 9" id="KW-1133">Transmembrane helix</keyword>
<dbReference type="AlphaFoldDB" id="A0A9D9IP55"/>
<reference evidence="15" key="2">
    <citation type="journal article" date="2021" name="PeerJ">
        <title>Extensive microbial diversity within the chicken gut microbiome revealed by metagenomics and culture.</title>
        <authorList>
            <person name="Gilroy R."/>
            <person name="Ravi A."/>
            <person name="Getino M."/>
            <person name="Pursley I."/>
            <person name="Horton D.L."/>
            <person name="Alikhan N.F."/>
            <person name="Baker D."/>
            <person name="Gharbi K."/>
            <person name="Hall N."/>
            <person name="Watson M."/>
            <person name="Adriaenssens E.M."/>
            <person name="Foster-Nyarko E."/>
            <person name="Jarju S."/>
            <person name="Secka A."/>
            <person name="Antonio M."/>
            <person name="Oren A."/>
            <person name="Chaudhuri R.R."/>
            <person name="La Ragione R."/>
            <person name="Hildebrand F."/>
            <person name="Pallen M.J."/>
        </authorList>
    </citation>
    <scope>NUCLEOTIDE SEQUENCE</scope>
    <source>
        <strain evidence="15">6919</strain>
    </source>
</reference>
<evidence type="ECO:0000256" key="5">
    <source>
        <dbReference type="ARBA" id="ARBA00022927"/>
    </source>
</evidence>
<feature type="transmembrane region" description="Helical" evidence="9">
    <location>
        <begin position="517"/>
        <end position="536"/>
    </location>
</feature>
<evidence type="ECO:0000256" key="8">
    <source>
        <dbReference type="ARBA" id="ARBA00023136"/>
    </source>
</evidence>
<keyword evidence="7 9" id="KW-0811">Translocation</keyword>
<dbReference type="Gene3D" id="3.30.1360.200">
    <property type="match status" value="1"/>
</dbReference>
<feature type="transmembrane region" description="Helical" evidence="9">
    <location>
        <begin position="542"/>
        <end position="560"/>
    </location>
</feature>
<dbReference type="HAMAP" id="MF_01464_B">
    <property type="entry name" value="SecF_B"/>
    <property type="match status" value="1"/>
</dbReference>
<dbReference type="SUPFAM" id="SSF82866">
    <property type="entry name" value="Multidrug efflux transporter AcrB transmembrane domain"/>
    <property type="match status" value="2"/>
</dbReference>
<evidence type="ECO:0000259" key="14">
    <source>
        <dbReference type="Pfam" id="PF22599"/>
    </source>
</evidence>
<dbReference type="PANTHER" id="PTHR30081:SF1">
    <property type="entry name" value="PROTEIN TRANSLOCASE SUBUNIT SECD"/>
    <property type="match status" value="1"/>
</dbReference>
<keyword evidence="5 9" id="KW-0653">Protein transport</keyword>
<evidence type="ECO:0000256" key="4">
    <source>
        <dbReference type="ARBA" id="ARBA00022692"/>
    </source>
</evidence>
<comment type="similarity">
    <text evidence="10">Belongs to the SecD/SecF family. SecF subfamily.</text>
</comment>
<dbReference type="Pfam" id="PF22599">
    <property type="entry name" value="SecDF_P1_head"/>
    <property type="match status" value="1"/>
</dbReference>
<dbReference type="NCBIfam" id="NF009585">
    <property type="entry name" value="PRK13024.1-5"/>
    <property type="match status" value="1"/>
</dbReference>
<gene>
    <name evidence="15" type="primary">secDF</name>
    <name evidence="9" type="synonym">secD</name>
    <name evidence="10" type="synonym">secF</name>
    <name evidence="15" type="ORF">IAB88_02645</name>
</gene>
<dbReference type="GO" id="GO:0043952">
    <property type="term" value="P:protein transport by the Sec complex"/>
    <property type="evidence" value="ECO:0007669"/>
    <property type="project" value="UniProtKB-UniRule"/>
</dbReference>
<dbReference type="InterPro" id="IPR022645">
    <property type="entry name" value="SecD/SecF_bac"/>
</dbReference>
<dbReference type="Pfam" id="PF03176">
    <property type="entry name" value="MMPL"/>
    <property type="match status" value="1"/>
</dbReference>
<evidence type="ECO:0000259" key="12">
    <source>
        <dbReference type="Pfam" id="PF03176"/>
    </source>
</evidence>
<feature type="domain" description="Membrane transport protein MMPL" evidence="12">
    <location>
        <begin position="489"/>
        <end position="628"/>
    </location>
</feature>
<dbReference type="NCBIfam" id="TIGR00966">
    <property type="entry name" value="transloc_SecF"/>
    <property type="match status" value="1"/>
</dbReference>
<dbReference type="HAMAP" id="MF_01463_B">
    <property type="entry name" value="SecD_B"/>
    <property type="match status" value="1"/>
</dbReference>
<dbReference type="InterPro" id="IPR005665">
    <property type="entry name" value="SecF_bac"/>
</dbReference>
<dbReference type="GO" id="GO:0006605">
    <property type="term" value="P:protein targeting"/>
    <property type="evidence" value="ECO:0007669"/>
    <property type="project" value="UniProtKB-UniRule"/>
</dbReference>
<dbReference type="Proteomes" id="UP000823598">
    <property type="component" value="Unassembled WGS sequence"/>
</dbReference>
<dbReference type="InterPro" id="IPR048631">
    <property type="entry name" value="SecD_1st"/>
</dbReference>
<dbReference type="InterPro" id="IPR004869">
    <property type="entry name" value="MMPL_dom"/>
</dbReference>
<feature type="transmembrane region" description="Helical" evidence="9">
    <location>
        <begin position="942"/>
        <end position="966"/>
    </location>
</feature>
<dbReference type="Gene3D" id="1.20.1640.10">
    <property type="entry name" value="Multidrug efflux transporter AcrB transmembrane domain"/>
    <property type="match status" value="2"/>
</dbReference>
<keyword evidence="3 9" id="KW-1003">Cell membrane</keyword>
<evidence type="ECO:0000256" key="6">
    <source>
        <dbReference type="ARBA" id="ARBA00022989"/>
    </source>
</evidence>
<dbReference type="PRINTS" id="PR01755">
    <property type="entry name" value="SECFTRNLCASE"/>
</dbReference>
<proteinExistence type="inferred from homology"/>
<sequence>MQSKGFIRVLAVLLALVCVFYLSFSFVTSSIEDDAAAYAAKVDNNPESQKYKDAYKLYLDSVGHEKVYLGYTYNEAREKQIGLGLDLKGGMNVTLQISVPDILRTLSKENPDPKFNEAIALAEKSQNKDFVGTFCAEYKRLSPNGSLAQIFRSIERVNPGDSNEAVEQILKEEVNAMVDNSYNTLRTRIDRFGVVAPNIKKMERDGQILLELPGIKEPERVRKLLQGSANLEFYETYTLEELQQAFAQLSDSYAAGAAASDEKEAVADSANVAAADTALVAKADTTGAEKAAPAAAVKTLASMLWANGGVGGPAVGLTSVQDTAAVNNILRSALAKQLLPTNLKCAWSVKAVDDKGRYFQLVALKTQNGKPRLGGDVVDDASSEYDQMQGGYTVNMSMNNEGSRRWAQITQENIGKQVAIVLDDQVYSFPTVNTVIEGGRSQITGNFTVEEANDLANVLKSGKMAAKVNIVSESVIGPSLGQQAISSGLWSFIIALVLLMLYMISFYGFAPAMVANCCLILNLFFTLGILASFQAVLTLSGIAGMVLSLGMAVDANVLIFERTKEELRAGKNVKSALADGYKNAFSAIFDSNLTSVITAIILLVYGTGLIKGFATTLLISLICSFFTAVFISRLAFEWMLKKKRFEKLTFTTKISDNFLRNPKINFLGHTKITNIIIAAVCVVILVSFFTRGLNRGIDFSGGRNYIVQFDHDVNTADIQEELAPLFPESSLSVITIDNDSKVRISTNYKIADQGENIDEEVMQILYKGLQPELNGMKYEDFNVSNESVGVVQTEKVGPSIADDMTQGAIWAVMFSLIAIALYILLRFRDLSFSMGALASLAFTSFVMIGFYSLFWGILPFSMEIDQSFIAAILTIIGYAINDTVVVFDRVREMIHLYPKQDRREVINHSLNSTLTRTIMTSSTTALVLLIMFLFGGETLRSFTFAMLLGVIVGTLTTIYVATPLAYTMQRRKIAKQAAKAAAARK</sequence>
<evidence type="ECO:0000256" key="7">
    <source>
        <dbReference type="ARBA" id="ARBA00023010"/>
    </source>
</evidence>
<comment type="subunit">
    <text evidence="10">Forms a complex with SecD. Part of the essential Sec protein translocation apparatus which comprises SecA, SecYEG and auxiliary proteins SecDF. Other proteins may also be involved.</text>
</comment>
<keyword evidence="8 9" id="KW-0472">Membrane</keyword>
<name>A0A9D9IP55_9BACT</name>
<feature type="transmembrane region" description="Helical" evidence="9">
    <location>
        <begin position="617"/>
        <end position="636"/>
    </location>
</feature>
<evidence type="ECO:0000256" key="1">
    <source>
        <dbReference type="ARBA" id="ARBA00004651"/>
    </source>
</evidence>
<dbReference type="GO" id="GO:0065002">
    <property type="term" value="P:intracellular protein transmembrane transport"/>
    <property type="evidence" value="ECO:0007669"/>
    <property type="project" value="UniProtKB-UniRule"/>
</dbReference>
<comment type="subunit">
    <text evidence="9">Forms a complex with SecF. Part of the essential Sec protein translocation apparatus which comprises SecA, SecYEG and auxiliary proteins SecDF. Other proteins may also be involved.</text>
</comment>
<feature type="transmembrane region" description="Helical" evidence="9">
    <location>
        <begin position="868"/>
        <end position="887"/>
    </location>
</feature>
<dbReference type="InterPro" id="IPR005791">
    <property type="entry name" value="SecD"/>
</dbReference>
<feature type="transmembrane region" description="Helical" evidence="9">
    <location>
        <begin position="807"/>
        <end position="825"/>
    </location>
</feature>